<gene>
    <name evidence="1" type="ORF">HXX02_00200</name>
</gene>
<name>A0ABT1NVM8_9GAMM</name>
<organism evidence="1 2">
    <name type="scientific">Microbulbifer elongatus</name>
    <dbReference type="NCBI Taxonomy" id="86173"/>
    <lineage>
        <taxon>Bacteria</taxon>
        <taxon>Pseudomonadati</taxon>
        <taxon>Pseudomonadota</taxon>
        <taxon>Gammaproteobacteria</taxon>
        <taxon>Cellvibrionales</taxon>
        <taxon>Microbulbiferaceae</taxon>
        <taxon>Microbulbifer</taxon>
    </lineage>
</organism>
<dbReference type="EMBL" id="JACASI010000006">
    <property type="protein sequence ID" value="MCQ3827856.1"/>
    <property type="molecule type" value="Genomic_DNA"/>
</dbReference>
<protein>
    <submittedName>
        <fullName evidence="1">Uncharacterized protein</fullName>
    </submittedName>
</protein>
<dbReference type="Proteomes" id="UP001205566">
    <property type="component" value="Unassembled WGS sequence"/>
</dbReference>
<evidence type="ECO:0000313" key="2">
    <source>
        <dbReference type="Proteomes" id="UP001205566"/>
    </source>
</evidence>
<keyword evidence="2" id="KW-1185">Reference proteome</keyword>
<comment type="caution">
    <text evidence="1">The sequence shown here is derived from an EMBL/GenBank/DDBJ whole genome shotgun (WGS) entry which is preliminary data.</text>
</comment>
<reference evidence="1" key="1">
    <citation type="thesis" date="2020" institute="Technische Universitat Dresden" country="Dresden, Germany">
        <title>The Agarolytic System of Microbulbifer elongatus PORT2, Isolated from Batu Karas, Pangandaran West Java Indonesia.</title>
        <authorList>
            <person name="Anggraeni S.R."/>
        </authorList>
    </citation>
    <scope>NUCLEOTIDE SEQUENCE</scope>
    <source>
        <strain evidence="1">PORT2</strain>
    </source>
</reference>
<proteinExistence type="predicted"/>
<accession>A0ABT1NVM8</accession>
<dbReference type="RefSeq" id="WP_255872791.1">
    <property type="nucleotide sequence ID" value="NZ_JACASI010000006.1"/>
</dbReference>
<evidence type="ECO:0000313" key="1">
    <source>
        <dbReference type="EMBL" id="MCQ3827856.1"/>
    </source>
</evidence>
<sequence>MAHINLEVNRSLNDKERDLLVWLANNLTTPAQAPLHEIANLKVASICKCGCASIDFSLKGEPISEKEGITVIADYLYKTRHNNQMGCFLFMADGHLAGIEVWSIDGAETPSDLPTPSELYTYEQAQR</sequence>